<evidence type="ECO:0000313" key="2">
    <source>
        <dbReference type="EMBL" id="GAA1160231.1"/>
    </source>
</evidence>
<protein>
    <submittedName>
        <fullName evidence="2">Uncharacterized protein</fullName>
    </submittedName>
</protein>
<evidence type="ECO:0000256" key="1">
    <source>
        <dbReference type="SAM" id="MobiDB-lite"/>
    </source>
</evidence>
<sequence length="177" mass="19423">MTTARLACLRYACAVSHTLEIEGRRAPRLKGLRVPTRGGWSEGSRAMFGPGWPSEHSSVDDTLTRFLERVRGLSSVLTQTEQRLLLRPDELCGDTLPVEAVRRFLERHGVAHGLRPGHEVFRTEVRGEALNRPPVSGPRAGRICCPSGVAPGRPGRPHTAGRGRGPDGDHHHAPARW</sequence>
<dbReference type="EMBL" id="BAAAKV010000010">
    <property type="protein sequence ID" value="GAA1160231.1"/>
    <property type="molecule type" value="Genomic_DNA"/>
</dbReference>
<accession>A0ABN1UND3</accession>
<feature type="region of interest" description="Disordered" evidence="1">
    <location>
        <begin position="131"/>
        <end position="177"/>
    </location>
</feature>
<comment type="caution">
    <text evidence="2">The sequence shown here is derived from an EMBL/GenBank/DDBJ whole genome shotgun (WGS) entry which is preliminary data.</text>
</comment>
<reference evidence="2 3" key="1">
    <citation type="journal article" date="2019" name="Int. J. Syst. Evol. Microbiol.">
        <title>The Global Catalogue of Microorganisms (GCM) 10K type strain sequencing project: providing services to taxonomists for standard genome sequencing and annotation.</title>
        <authorList>
            <consortium name="The Broad Institute Genomics Platform"/>
            <consortium name="The Broad Institute Genome Sequencing Center for Infectious Disease"/>
            <person name="Wu L."/>
            <person name="Ma J."/>
        </authorList>
    </citation>
    <scope>NUCLEOTIDE SEQUENCE [LARGE SCALE GENOMIC DNA]</scope>
    <source>
        <strain evidence="2 3">JCM 12696</strain>
    </source>
</reference>
<keyword evidence="3" id="KW-1185">Reference proteome</keyword>
<dbReference type="Proteomes" id="UP001501371">
    <property type="component" value="Unassembled WGS sequence"/>
</dbReference>
<evidence type="ECO:0000313" key="3">
    <source>
        <dbReference type="Proteomes" id="UP001501371"/>
    </source>
</evidence>
<gene>
    <name evidence="2" type="ORF">GCM10009654_15590</name>
</gene>
<name>A0ABN1UND3_9ACTN</name>
<proteinExistence type="predicted"/>
<organism evidence="2 3">
    <name type="scientific">Streptomyces hebeiensis</name>
    <dbReference type="NCBI Taxonomy" id="229486"/>
    <lineage>
        <taxon>Bacteria</taxon>
        <taxon>Bacillati</taxon>
        <taxon>Actinomycetota</taxon>
        <taxon>Actinomycetes</taxon>
        <taxon>Kitasatosporales</taxon>
        <taxon>Streptomycetaceae</taxon>
        <taxon>Streptomyces</taxon>
    </lineage>
</organism>
<feature type="compositionally biased region" description="Basic and acidic residues" evidence="1">
    <location>
        <begin position="164"/>
        <end position="177"/>
    </location>
</feature>